<dbReference type="InterPro" id="IPR041205">
    <property type="entry name" value="ScsC_N"/>
</dbReference>
<dbReference type="InterPro" id="IPR036249">
    <property type="entry name" value="Thioredoxin-like_sf"/>
</dbReference>
<protein>
    <submittedName>
        <fullName evidence="6">DSBA-like thioredoxin domain protein</fullName>
    </submittedName>
</protein>
<dbReference type="PROSITE" id="PS00194">
    <property type="entry name" value="THIOREDOXIN_1"/>
    <property type="match status" value="1"/>
</dbReference>
<evidence type="ECO:0000256" key="3">
    <source>
        <dbReference type="ARBA" id="ARBA00023157"/>
    </source>
</evidence>
<dbReference type="CDD" id="cd03023">
    <property type="entry name" value="DsbA_Com1_like"/>
    <property type="match status" value="1"/>
</dbReference>
<dbReference type="OrthoDB" id="9780147at2"/>
<dbReference type="PANTHER" id="PTHR13887">
    <property type="entry name" value="GLUTATHIONE S-TRANSFERASE KAPPA"/>
    <property type="match status" value="1"/>
</dbReference>
<evidence type="ECO:0000313" key="6">
    <source>
        <dbReference type="EMBL" id="OWK30544.1"/>
    </source>
</evidence>
<proteinExistence type="predicted"/>
<dbReference type="Proteomes" id="UP000197783">
    <property type="component" value="Unassembled WGS sequence"/>
</dbReference>
<dbReference type="PANTHER" id="PTHR13887:SF14">
    <property type="entry name" value="DISULFIDE BOND FORMATION PROTEIN D"/>
    <property type="match status" value="1"/>
</dbReference>
<sequence>MSRLTLMLVVLLGAAFGAAGMWLAERAAPGDLGSSDKARIERVVHDYLLANPEVIPQAMQRLQERESGRAVAASRSRVETPYRGAVMGNPQGDVTLVEFFDYNCGYCRASLPTIEQLVKSDPKLRVVFRELPILAEESRDAARASLAAAAQGRFAAFHEALYAAGPVSAQSIAAVARQTGVDLSKIPDDADTEIAGNLGLAAKLGVSGTPAWVVGDRVLSGALPLDRLQEAIAETRAARN</sequence>
<feature type="domain" description="Thioredoxin" evidence="5">
    <location>
        <begin position="49"/>
        <end position="237"/>
    </location>
</feature>
<evidence type="ECO:0000259" key="5">
    <source>
        <dbReference type="PROSITE" id="PS51352"/>
    </source>
</evidence>
<dbReference type="RefSeq" id="WP_088333284.1">
    <property type="nucleotide sequence ID" value="NZ_NBBJ01000002.1"/>
</dbReference>
<dbReference type="GO" id="GO:0015036">
    <property type="term" value="F:disulfide oxidoreductase activity"/>
    <property type="evidence" value="ECO:0007669"/>
    <property type="project" value="UniProtKB-ARBA"/>
</dbReference>
<reference evidence="6 7" key="1">
    <citation type="submission" date="2017-03" db="EMBL/GenBank/DDBJ databases">
        <title>Genome sequence of Sphingomonas mucosissima DSM 17494.</title>
        <authorList>
            <person name="Poehlein A."/>
            <person name="Wuebbeler J.H."/>
            <person name="Steinbuechel A."/>
            <person name="Daniel R."/>
        </authorList>
    </citation>
    <scope>NUCLEOTIDE SEQUENCE [LARGE SCALE GENOMIC DNA]</scope>
    <source>
        <strain evidence="6 7">DSM 17494</strain>
    </source>
</reference>
<dbReference type="InterPro" id="IPR017937">
    <property type="entry name" value="Thioredoxin_CS"/>
</dbReference>
<dbReference type="Pfam" id="PF01323">
    <property type="entry name" value="DSBA"/>
    <property type="match status" value="1"/>
</dbReference>
<keyword evidence="2" id="KW-0560">Oxidoreductase</keyword>
<comment type="caution">
    <text evidence="6">The sequence shown here is derived from an EMBL/GenBank/DDBJ whole genome shotgun (WGS) entry which is preliminary data.</text>
</comment>
<keyword evidence="7" id="KW-1185">Reference proteome</keyword>
<organism evidence="6 7">
    <name type="scientific">Sphingomonas mucosissima</name>
    <dbReference type="NCBI Taxonomy" id="370959"/>
    <lineage>
        <taxon>Bacteria</taxon>
        <taxon>Pseudomonadati</taxon>
        <taxon>Pseudomonadota</taxon>
        <taxon>Alphaproteobacteria</taxon>
        <taxon>Sphingomonadales</taxon>
        <taxon>Sphingomonadaceae</taxon>
        <taxon>Sphingomonas</taxon>
    </lineage>
</organism>
<evidence type="ECO:0000313" key="7">
    <source>
        <dbReference type="Proteomes" id="UP000197783"/>
    </source>
</evidence>
<evidence type="ECO:0000256" key="1">
    <source>
        <dbReference type="ARBA" id="ARBA00022729"/>
    </source>
</evidence>
<dbReference type="SUPFAM" id="SSF52833">
    <property type="entry name" value="Thioredoxin-like"/>
    <property type="match status" value="1"/>
</dbReference>
<accession>A0A245ZLC5</accession>
<keyword evidence="4" id="KW-0676">Redox-active center</keyword>
<dbReference type="Pfam" id="PF18312">
    <property type="entry name" value="ScsC_N"/>
    <property type="match status" value="1"/>
</dbReference>
<keyword evidence="3" id="KW-1015">Disulfide bond</keyword>
<name>A0A245ZLC5_9SPHN</name>
<dbReference type="Gene3D" id="3.40.30.10">
    <property type="entry name" value="Glutaredoxin"/>
    <property type="match status" value="1"/>
</dbReference>
<dbReference type="PROSITE" id="PS51352">
    <property type="entry name" value="THIOREDOXIN_2"/>
    <property type="match status" value="1"/>
</dbReference>
<dbReference type="EMBL" id="NBBJ01000002">
    <property type="protein sequence ID" value="OWK30544.1"/>
    <property type="molecule type" value="Genomic_DNA"/>
</dbReference>
<gene>
    <name evidence="6" type="ORF">SPMU_15310</name>
</gene>
<dbReference type="InterPro" id="IPR013766">
    <property type="entry name" value="Thioredoxin_domain"/>
</dbReference>
<evidence type="ECO:0000256" key="2">
    <source>
        <dbReference type="ARBA" id="ARBA00023002"/>
    </source>
</evidence>
<keyword evidence="1" id="KW-0732">Signal</keyword>
<dbReference type="AlphaFoldDB" id="A0A245ZLC5"/>
<dbReference type="InterPro" id="IPR001853">
    <property type="entry name" value="DSBA-like_thioredoxin_dom"/>
</dbReference>
<evidence type="ECO:0000256" key="4">
    <source>
        <dbReference type="ARBA" id="ARBA00023284"/>
    </source>
</evidence>